<comment type="caution">
    <text evidence="2">The sequence shown here is derived from an EMBL/GenBank/DDBJ whole genome shotgun (WGS) entry which is preliminary data.</text>
</comment>
<dbReference type="EMBL" id="PTQZ01000101">
    <property type="protein sequence ID" value="PQA43152.1"/>
    <property type="molecule type" value="Genomic_DNA"/>
</dbReference>
<evidence type="ECO:0000313" key="2">
    <source>
        <dbReference type="EMBL" id="PQA43152.1"/>
    </source>
</evidence>
<proteinExistence type="predicted"/>
<sequence length="158" mass="15616">MEFITALPWAELALWAGALLLIAAGFAGMVLPALPGPPLLLGGLFLAAWAEDFTPVGTGTLVVLSLLCVLALVLDFVAGALGAKRYGASGAAVTGALVGAVVGIFLGPLGLLIGPFAGAMLGELATGRPWQQAGRAGVGATLGMLLGIVAKVVIGIVM</sequence>
<dbReference type="Pfam" id="PF04306">
    <property type="entry name" value="DUF456"/>
    <property type="match status" value="1"/>
</dbReference>
<feature type="transmembrane region" description="Helical" evidence="1">
    <location>
        <begin position="12"/>
        <end position="34"/>
    </location>
</feature>
<dbReference type="PANTHER" id="PTHR39165">
    <property type="entry name" value="IG HYPOTHETICAL 17883"/>
    <property type="match status" value="1"/>
</dbReference>
<feature type="transmembrane region" description="Helical" evidence="1">
    <location>
        <begin position="90"/>
        <end position="116"/>
    </location>
</feature>
<evidence type="ECO:0000313" key="3">
    <source>
        <dbReference type="Proteomes" id="UP000243900"/>
    </source>
</evidence>
<dbReference type="OrthoDB" id="9808460at2"/>
<evidence type="ECO:0000256" key="1">
    <source>
        <dbReference type="SAM" id="Phobius"/>
    </source>
</evidence>
<feature type="transmembrane region" description="Helical" evidence="1">
    <location>
        <begin position="136"/>
        <end position="157"/>
    </location>
</feature>
<feature type="non-terminal residue" evidence="2">
    <location>
        <position position="158"/>
    </location>
</feature>
<dbReference type="InterPro" id="IPR007403">
    <property type="entry name" value="DUF456"/>
</dbReference>
<keyword evidence="1" id="KW-1133">Transmembrane helix</keyword>
<name>A0A2P6AST7_9GAMM</name>
<dbReference type="RefSeq" id="WP_105192158.1">
    <property type="nucleotide sequence ID" value="NZ_PTQZ01000101.1"/>
</dbReference>
<gene>
    <name evidence="2" type="ORF">C5O18_05425</name>
</gene>
<dbReference type="AlphaFoldDB" id="A0A2P6AST7"/>
<accession>A0A2P6AST7</accession>
<protein>
    <submittedName>
        <fullName evidence="2">DUF456 domain-containing protein</fullName>
    </submittedName>
</protein>
<keyword evidence="3" id="KW-1185">Reference proteome</keyword>
<dbReference type="Proteomes" id="UP000243900">
    <property type="component" value="Unassembled WGS sequence"/>
</dbReference>
<organism evidence="2 3">
    <name type="scientific">Amnimonas aquatica</name>
    <dbReference type="NCBI Taxonomy" id="2094561"/>
    <lineage>
        <taxon>Bacteria</taxon>
        <taxon>Pseudomonadati</taxon>
        <taxon>Pseudomonadota</taxon>
        <taxon>Gammaproteobacteria</taxon>
        <taxon>Moraxellales</taxon>
        <taxon>Moraxellaceae</taxon>
        <taxon>Amnimonas</taxon>
    </lineage>
</organism>
<feature type="transmembrane region" description="Helical" evidence="1">
    <location>
        <begin position="54"/>
        <end position="78"/>
    </location>
</feature>
<reference evidence="3" key="1">
    <citation type="submission" date="2018-02" db="EMBL/GenBank/DDBJ databases">
        <title>Genome sequencing of Solimonas sp. HR-BB.</title>
        <authorList>
            <person name="Lee Y."/>
            <person name="Jeon C.O."/>
        </authorList>
    </citation>
    <scope>NUCLEOTIDE SEQUENCE [LARGE SCALE GENOMIC DNA]</scope>
    <source>
        <strain evidence="3">HR-E</strain>
    </source>
</reference>
<dbReference type="PANTHER" id="PTHR39165:SF1">
    <property type="entry name" value="DUF456 DOMAIN-CONTAINING PROTEIN"/>
    <property type="match status" value="1"/>
</dbReference>
<keyword evidence="1" id="KW-0812">Transmembrane</keyword>
<keyword evidence="1" id="KW-0472">Membrane</keyword>